<keyword evidence="2" id="KW-0560">Oxidoreductase</keyword>
<keyword evidence="4" id="KW-0411">Iron-sulfur</keyword>
<dbReference type="GO" id="GO:0051536">
    <property type="term" value="F:iron-sulfur cluster binding"/>
    <property type="evidence" value="ECO:0007669"/>
    <property type="project" value="UniProtKB-KW"/>
</dbReference>
<accession>A0A2V2MQA6</accession>
<evidence type="ECO:0000256" key="3">
    <source>
        <dbReference type="ARBA" id="ARBA00023004"/>
    </source>
</evidence>
<keyword evidence="1" id="KW-0479">Metal-binding</keyword>
<dbReference type="Pfam" id="PF02662">
    <property type="entry name" value="FlpD"/>
    <property type="match status" value="1"/>
</dbReference>
<gene>
    <name evidence="6" type="ORF">DLD82_15770</name>
</gene>
<dbReference type="GeneID" id="97608362"/>
<evidence type="ECO:0000313" key="7">
    <source>
        <dbReference type="Proteomes" id="UP000245934"/>
    </source>
</evidence>
<dbReference type="GO" id="GO:0016491">
    <property type="term" value="F:oxidoreductase activity"/>
    <property type="evidence" value="ECO:0007669"/>
    <property type="project" value="UniProtKB-KW"/>
</dbReference>
<dbReference type="OrthoDB" id="371828at2157"/>
<dbReference type="InterPro" id="IPR003813">
    <property type="entry name" value="MvhD/FlpD"/>
</dbReference>
<evidence type="ECO:0000259" key="5">
    <source>
        <dbReference type="Pfam" id="PF02662"/>
    </source>
</evidence>
<feature type="domain" description="F420-non-reducing hydrogenase iron-sulfur subunit D" evidence="5">
    <location>
        <begin position="9"/>
        <end position="131"/>
    </location>
</feature>
<sequence length="140" mass="15633">MSDEWKPKILAIICNWCSYAGADLAGGARIQYPPDIRAIRVMCTGRIDMLFILKAFVEGADGVLVSGCHFGDCHYLEGNYKAAKRMFMIKSLMKNIGLDDKRFRMTFVSASEGAKWAMVMEDVIGTVKKLGPSPIKEFKK</sequence>
<dbReference type="EMBL" id="QGMZ01000043">
    <property type="protein sequence ID" value="PWR70414.1"/>
    <property type="molecule type" value="Genomic_DNA"/>
</dbReference>
<proteinExistence type="predicted"/>
<dbReference type="AlphaFoldDB" id="A0A2V2MQA6"/>
<dbReference type="Proteomes" id="UP000245934">
    <property type="component" value="Unassembled WGS sequence"/>
</dbReference>
<keyword evidence="3" id="KW-0408">Iron</keyword>
<name>A0A2V2MQA6_9EURY</name>
<comment type="caution">
    <text evidence="6">The sequence shown here is derived from an EMBL/GenBank/DDBJ whole genome shotgun (WGS) entry which is preliminary data.</text>
</comment>
<evidence type="ECO:0000256" key="1">
    <source>
        <dbReference type="ARBA" id="ARBA00022723"/>
    </source>
</evidence>
<dbReference type="RefSeq" id="WP_109942094.1">
    <property type="nucleotide sequence ID" value="NZ_CP176366.1"/>
</dbReference>
<evidence type="ECO:0000256" key="2">
    <source>
        <dbReference type="ARBA" id="ARBA00023002"/>
    </source>
</evidence>
<evidence type="ECO:0000256" key="4">
    <source>
        <dbReference type="ARBA" id="ARBA00023014"/>
    </source>
</evidence>
<protein>
    <submittedName>
        <fullName evidence="6">Hydrogenase iron-sulfur subunit</fullName>
    </submittedName>
</protein>
<dbReference type="GO" id="GO:0046872">
    <property type="term" value="F:metal ion binding"/>
    <property type="evidence" value="ECO:0007669"/>
    <property type="project" value="UniProtKB-KW"/>
</dbReference>
<organism evidence="6 7">
    <name type="scientific">Methanospirillum stamsii</name>
    <dbReference type="NCBI Taxonomy" id="1277351"/>
    <lineage>
        <taxon>Archaea</taxon>
        <taxon>Methanobacteriati</taxon>
        <taxon>Methanobacteriota</taxon>
        <taxon>Stenosarchaea group</taxon>
        <taxon>Methanomicrobia</taxon>
        <taxon>Methanomicrobiales</taxon>
        <taxon>Methanospirillaceae</taxon>
        <taxon>Methanospirillum</taxon>
    </lineage>
</organism>
<keyword evidence="7" id="KW-1185">Reference proteome</keyword>
<evidence type="ECO:0000313" key="6">
    <source>
        <dbReference type="EMBL" id="PWR70414.1"/>
    </source>
</evidence>
<reference evidence="6 7" key="1">
    <citation type="submission" date="2018-05" db="EMBL/GenBank/DDBJ databases">
        <title>Draft genome of Methanospirillum stamsii Pt1.</title>
        <authorList>
            <person name="Dueholm M.S."/>
            <person name="Nielsen P.H."/>
            <person name="Bakmann L.F."/>
            <person name="Otzen D.E."/>
        </authorList>
    </citation>
    <scope>NUCLEOTIDE SEQUENCE [LARGE SCALE GENOMIC DNA]</scope>
    <source>
        <strain evidence="6 7">Pt1</strain>
    </source>
</reference>